<evidence type="ECO:0000313" key="3">
    <source>
        <dbReference type="Proteomes" id="UP000271974"/>
    </source>
</evidence>
<proteinExistence type="predicted"/>
<name>A0A433T8A7_ELYCH</name>
<evidence type="ECO:0000256" key="1">
    <source>
        <dbReference type="SAM" id="Phobius"/>
    </source>
</evidence>
<feature type="transmembrane region" description="Helical" evidence="1">
    <location>
        <begin position="76"/>
        <end position="98"/>
    </location>
</feature>
<keyword evidence="1" id="KW-0472">Membrane</keyword>
<organism evidence="2 3">
    <name type="scientific">Elysia chlorotica</name>
    <name type="common">Eastern emerald elysia</name>
    <name type="synonym">Sea slug</name>
    <dbReference type="NCBI Taxonomy" id="188477"/>
    <lineage>
        <taxon>Eukaryota</taxon>
        <taxon>Metazoa</taxon>
        <taxon>Spiralia</taxon>
        <taxon>Lophotrochozoa</taxon>
        <taxon>Mollusca</taxon>
        <taxon>Gastropoda</taxon>
        <taxon>Heterobranchia</taxon>
        <taxon>Euthyneura</taxon>
        <taxon>Panpulmonata</taxon>
        <taxon>Sacoglossa</taxon>
        <taxon>Placobranchoidea</taxon>
        <taxon>Plakobranchidae</taxon>
        <taxon>Elysia</taxon>
    </lineage>
</organism>
<gene>
    <name evidence="2" type="ORF">EGW08_014429</name>
</gene>
<keyword evidence="3" id="KW-1185">Reference proteome</keyword>
<dbReference type="EMBL" id="RQTK01000550">
    <property type="protein sequence ID" value="RUS77812.1"/>
    <property type="molecule type" value="Genomic_DNA"/>
</dbReference>
<protein>
    <submittedName>
        <fullName evidence="2">Uncharacterized protein</fullName>
    </submittedName>
</protein>
<sequence>MVHTDRLYVHRLLYRFRTRFFSAVDRTTAVFNSCSLVSMKNIFGDFLPLQFFSTLADFQGWDIKCIPLDLLKTLNFILFVFFFYQGMQVCKFFFVFLFS</sequence>
<keyword evidence="1" id="KW-0812">Transmembrane</keyword>
<dbReference type="AlphaFoldDB" id="A0A433T8A7"/>
<evidence type="ECO:0000313" key="2">
    <source>
        <dbReference type="EMBL" id="RUS77812.1"/>
    </source>
</evidence>
<reference evidence="2 3" key="1">
    <citation type="submission" date="2019-01" db="EMBL/GenBank/DDBJ databases">
        <title>A draft genome assembly of the solar-powered sea slug Elysia chlorotica.</title>
        <authorList>
            <person name="Cai H."/>
            <person name="Li Q."/>
            <person name="Fang X."/>
            <person name="Li J."/>
            <person name="Curtis N.E."/>
            <person name="Altenburger A."/>
            <person name="Shibata T."/>
            <person name="Feng M."/>
            <person name="Maeda T."/>
            <person name="Schwartz J.A."/>
            <person name="Shigenobu S."/>
            <person name="Lundholm N."/>
            <person name="Nishiyama T."/>
            <person name="Yang H."/>
            <person name="Hasebe M."/>
            <person name="Li S."/>
            <person name="Pierce S.K."/>
            <person name="Wang J."/>
        </authorList>
    </citation>
    <scope>NUCLEOTIDE SEQUENCE [LARGE SCALE GENOMIC DNA]</scope>
    <source>
        <strain evidence="2">EC2010</strain>
        <tissue evidence="2">Whole organism of an adult</tissue>
    </source>
</reference>
<comment type="caution">
    <text evidence="2">The sequence shown here is derived from an EMBL/GenBank/DDBJ whole genome shotgun (WGS) entry which is preliminary data.</text>
</comment>
<dbReference type="Proteomes" id="UP000271974">
    <property type="component" value="Unassembled WGS sequence"/>
</dbReference>
<accession>A0A433T8A7</accession>
<keyword evidence="1" id="KW-1133">Transmembrane helix</keyword>